<evidence type="ECO:0000259" key="1">
    <source>
        <dbReference type="PROSITE" id="PS50878"/>
    </source>
</evidence>
<accession>A0AAV1M509</accession>
<dbReference type="PANTHER" id="PTHR33332">
    <property type="entry name" value="REVERSE TRANSCRIPTASE DOMAIN-CONTAINING PROTEIN"/>
    <property type="match status" value="1"/>
</dbReference>
<dbReference type="AlphaFoldDB" id="A0AAV1M509"/>
<dbReference type="Pfam" id="PF00078">
    <property type="entry name" value="RVT_1"/>
    <property type="match status" value="1"/>
</dbReference>
<protein>
    <recommendedName>
        <fullName evidence="1">Reverse transcriptase domain-containing protein</fullName>
    </recommendedName>
</protein>
<feature type="domain" description="Reverse transcriptase" evidence="1">
    <location>
        <begin position="505"/>
        <end position="786"/>
    </location>
</feature>
<reference evidence="2 3" key="1">
    <citation type="submission" date="2023-11" db="EMBL/GenBank/DDBJ databases">
        <authorList>
            <person name="Hedman E."/>
            <person name="Englund M."/>
            <person name="Stromberg M."/>
            <person name="Nyberg Akerstrom W."/>
            <person name="Nylinder S."/>
            <person name="Jareborg N."/>
            <person name="Kallberg Y."/>
            <person name="Kronander E."/>
        </authorList>
    </citation>
    <scope>NUCLEOTIDE SEQUENCE [LARGE SCALE GENOMIC DNA]</scope>
</reference>
<organism evidence="2 3">
    <name type="scientific">Parnassius mnemosyne</name>
    <name type="common">clouded apollo</name>
    <dbReference type="NCBI Taxonomy" id="213953"/>
    <lineage>
        <taxon>Eukaryota</taxon>
        <taxon>Metazoa</taxon>
        <taxon>Ecdysozoa</taxon>
        <taxon>Arthropoda</taxon>
        <taxon>Hexapoda</taxon>
        <taxon>Insecta</taxon>
        <taxon>Pterygota</taxon>
        <taxon>Neoptera</taxon>
        <taxon>Endopterygota</taxon>
        <taxon>Lepidoptera</taxon>
        <taxon>Glossata</taxon>
        <taxon>Ditrysia</taxon>
        <taxon>Papilionoidea</taxon>
        <taxon>Papilionidae</taxon>
        <taxon>Parnassiinae</taxon>
        <taxon>Parnassini</taxon>
        <taxon>Parnassius</taxon>
        <taxon>Driopa</taxon>
    </lineage>
</organism>
<dbReference type="PROSITE" id="PS50878">
    <property type="entry name" value="RT_POL"/>
    <property type="match status" value="1"/>
</dbReference>
<dbReference type="Proteomes" id="UP001314205">
    <property type="component" value="Unassembled WGS sequence"/>
</dbReference>
<dbReference type="SUPFAM" id="SSF56219">
    <property type="entry name" value="DNase I-like"/>
    <property type="match status" value="1"/>
</dbReference>
<dbReference type="GO" id="GO:0071897">
    <property type="term" value="P:DNA biosynthetic process"/>
    <property type="evidence" value="ECO:0007669"/>
    <property type="project" value="UniProtKB-ARBA"/>
</dbReference>
<dbReference type="CDD" id="cd01650">
    <property type="entry name" value="RT_nLTR_like"/>
    <property type="match status" value="1"/>
</dbReference>
<evidence type="ECO:0000313" key="2">
    <source>
        <dbReference type="EMBL" id="CAK1602723.1"/>
    </source>
</evidence>
<dbReference type="InterPro" id="IPR000477">
    <property type="entry name" value="RT_dom"/>
</dbReference>
<name>A0AAV1M509_9NEOP</name>
<sequence>MILLDNISDDIDSVSVSKSMICTPETLVNHINQAGNSLTVFHTNIRSVTCNFDALAILLERICIQCDVLVLTECWLSKLSVIPEISGYTSHSSEYSNQNDGVLLYIKSEIKHSISQPLLSDSSGLIVNFDNEYAILGMYRSPSQRNINKFCDSLDLCLASLASVRSVVLIGDININISPNNNELNNSKYLDLMAHHGFLAAHVLPTRNESCIDHVMLRSNRYTATYILDSFITDHAPIVFHLDCKIIRYPSKTTTLKIDYPPLLKQLSDTDFSFLYNIMDANDAATALTNIITDAIISHSIKINIPHRKRCIKPWLTPGLVRCIRHRDKLHKKAKRDKNNAILQITYTRYRNFCNNLLKKIKTAYEKTEFCKNKRNPKGTWNTINKITNFKQYSPPPCELLNLTQDPHKSLNIVNNYFAEIGSTYANAILKKQQNNGYPNIAKHRSESDPLNNSMVLLDTDCYEIEAIITNLRNDSATGIDRIPSQLIKRAKNSLIPPITYMCNLCLKTGVFPDILKRALVHPIHKSGDRDSVENYRPISVLSALSKILEKVLNFRLTNFLKHNNIISDNQFGFVKGKSTEDATLILTETIAKHLDNKSKVIGVFLDLSKAFDTVSVPLLLHKMEMIGVRGIALDIFRSYLSNRTQLVKIGDYTSLPATVSFGVPQGSVLGPTLFLVYVNSLCKITLPNCKIISYADDTALIVHGKEWKDAQFHTEFALGKVMWWLSSNLLTLNVKKTRYITFTHRVSTQPSAEFHLKAHTCEQQSKCNCPILSRSTHIRYLGLIIDYCLSWSAHISNLTCRIRKLIPILRKLRNSADFETLLCVYYALAQSLLQYCILTWGGIGKTTLLPLERAQRAILKVMLGKSLRYSTELIYKECSVLTVRQLFVMSVILRKHKNTDFIPNLKRNKNRICKMTFHRTALARRQYYVISSHLYNVANKISYIYPMSLYKCKDKILYWLLNLNYMETERLMNF</sequence>
<proteinExistence type="predicted"/>
<dbReference type="Gene3D" id="3.60.10.10">
    <property type="entry name" value="Endonuclease/exonuclease/phosphatase"/>
    <property type="match status" value="1"/>
</dbReference>
<gene>
    <name evidence="2" type="ORF">PARMNEM_LOCUS21189</name>
</gene>
<dbReference type="EMBL" id="CAVLGL010000148">
    <property type="protein sequence ID" value="CAK1602723.1"/>
    <property type="molecule type" value="Genomic_DNA"/>
</dbReference>
<evidence type="ECO:0000313" key="3">
    <source>
        <dbReference type="Proteomes" id="UP001314205"/>
    </source>
</evidence>
<dbReference type="SUPFAM" id="SSF56672">
    <property type="entry name" value="DNA/RNA polymerases"/>
    <property type="match status" value="1"/>
</dbReference>
<dbReference type="InterPro" id="IPR043502">
    <property type="entry name" value="DNA/RNA_pol_sf"/>
</dbReference>
<keyword evidence="3" id="KW-1185">Reference proteome</keyword>
<comment type="caution">
    <text evidence="2">The sequence shown here is derived from an EMBL/GenBank/DDBJ whole genome shotgun (WGS) entry which is preliminary data.</text>
</comment>
<dbReference type="InterPro" id="IPR036691">
    <property type="entry name" value="Endo/exonu/phosph_ase_sf"/>
</dbReference>